<dbReference type="Proteomes" id="UP000694561">
    <property type="component" value="Unplaced"/>
</dbReference>
<dbReference type="Gene3D" id="3.30.250.20">
    <property type="entry name" value="L1 transposable element, C-terminal domain"/>
    <property type="match status" value="1"/>
</dbReference>
<evidence type="ECO:0000313" key="7">
    <source>
        <dbReference type="Proteomes" id="UP000694561"/>
    </source>
</evidence>
<reference evidence="6" key="1">
    <citation type="submission" date="2025-08" db="UniProtKB">
        <authorList>
            <consortium name="Ensembl"/>
        </authorList>
    </citation>
    <scope>IDENTIFICATION</scope>
</reference>
<dbReference type="InterPro" id="IPR043636">
    <property type="entry name" value="L1_RRM_dom"/>
</dbReference>
<dbReference type="GeneTree" id="ENSGT01050000244818"/>
<evidence type="ECO:0008006" key="8">
    <source>
        <dbReference type="Google" id="ProtNLM"/>
    </source>
</evidence>
<dbReference type="SUPFAM" id="SSF56219">
    <property type="entry name" value="DNase I-like"/>
    <property type="match status" value="1"/>
</dbReference>
<reference evidence="6" key="2">
    <citation type="submission" date="2025-09" db="UniProtKB">
        <authorList>
            <consortium name="Ensembl"/>
        </authorList>
    </citation>
    <scope>IDENTIFICATION</scope>
</reference>
<dbReference type="PANTHER" id="PTHR11505">
    <property type="entry name" value="L1 TRANSPOSABLE ELEMENT-RELATED"/>
    <property type="match status" value="1"/>
</dbReference>
<dbReference type="Pfam" id="PF02994">
    <property type="entry name" value="Transposase_22"/>
    <property type="match status" value="1"/>
</dbReference>
<feature type="domain" description="L1 transposable element dsRBD-like" evidence="5">
    <location>
        <begin position="152"/>
        <end position="214"/>
    </location>
</feature>
<name>A0A8C6B006_MONMO</name>
<keyword evidence="7" id="KW-1185">Reference proteome</keyword>
<accession>A0A8C6B006</accession>
<dbReference type="FunFam" id="3.30.70.1820:FF:000002">
    <property type="entry name" value="LINE-1 retrotransposable element ORF1 protein"/>
    <property type="match status" value="1"/>
</dbReference>
<sequence length="287" mass="34029">RELRTCSLITEAEERISDLEDKIVEITTAEQNKEKRMKRTEDSLRDLWDNIKRTNIRIIGVPEEEEKKKGTEKIFEEIIVENFPNMGKEIVNQVQEAQRVPYRINTRRNTPRHILIKLSKIKYKESILKAAREKQQITHKGIPIRLTADLSAETLQARREWQDILKVMKEKNLQPRLLYPARISFRFDGEIKTFTDKQKLRDTTKPALQQMLKELLRQETQEKEKTYNNKTKTIKKMGIGTYILIITLNVNGLNAPTKRHRLAEWIQKQDPYICCLQHTHFKPRDTD</sequence>
<dbReference type="InterPro" id="IPR004244">
    <property type="entry name" value="Transposase_22"/>
</dbReference>
<dbReference type="Pfam" id="PF17489">
    <property type="entry name" value="Tnp_22_trimer"/>
    <property type="match status" value="1"/>
</dbReference>
<evidence type="ECO:0000259" key="3">
    <source>
        <dbReference type="Pfam" id="PF02994"/>
    </source>
</evidence>
<dbReference type="InterPro" id="IPR036691">
    <property type="entry name" value="Endo/exonu/phosph_ase_sf"/>
</dbReference>
<comment type="similarity">
    <text evidence="1">Belongs to the transposase 22 family.</text>
</comment>
<dbReference type="Gene3D" id="3.30.70.1820">
    <property type="entry name" value="L1 transposable element, RRM domain"/>
    <property type="match status" value="1"/>
</dbReference>
<feature type="coiled-coil region" evidence="2">
    <location>
        <begin position="9"/>
        <end position="36"/>
    </location>
</feature>
<dbReference type="Gene3D" id="1.20.5.390">
    <property type="entry name" value="L1 transposable element, trimerization domain"/>
    <property type="match status" value="1"/>
</dbReference>
<dbReference type="InterPro" id="IPR042566">
    <property type="entry name" value="L1_C"/>
</dbReference>
<dbReference type="InterPro" id="IPR035301">
    <property type="entry name" value="L1_trimer"/>
</dbReference>
<evidence type="ECO:0000256" key="1">
    <source>
        <dbReference type="ARBA" id="ARBA00061640"/>
    </source>
</evidence>
<protein>
    <recommendedName>
        <fullName evidence="8">L1 transposable element RRM domain-containing protein</fullName>
    </recommendedName>
</protein>
<dbReference type="InterPro" id="IPR035300">
    <property type="entry name" value="L1_dsRBD"/>
</dbReference>
<evidence type="ECO:0000259" key="5">
    <source>
        <dbReference type="Pfam" id="PF17490"/>
    </source>
</evidence>
<evidence type="ECO:0000256" key="2">
    <source>
        <dbReference type="SAM" id="Coils"/>
    </source>
</evidence>
<feature type="domain" description="L1 transposable element trimerization" evidence="4">
    <location>
        <begin position="13"/>
        <end position="49"/>
    </location>
</feature>
<evidence type="ECO:0000259" key="4">
    <source>
        <dbReference type="Pfam" id="PF17489"/>
    </source>
</evidence>
<dbReference type="Gene3D" id="3.60.10.10">
    <property type="entry name" value="Endonuclease/exonuclease/phosphatase"/>
    <property type="match status" value="1"/>
</dbReference>
<dbReference type="Pfam" id="PF17490">
    <property type="entry name" value="Tnp_22_dsRBD"/>
    <property type="match status" value="1"/>
</dbReference>
<proteinExistence type="inferred from homology"/>
<feature type="domain" description="L1 transposable element RRM" evidence="3">
    <location>
        <begin position="53"/>
        <end position="149"/>
    </location>
</feature>
<organism evidence="6 7">
    <name type="scientific">Monodon monoceros</name>
    <name type="common">Narwhal</name>
    <name type="synonym">Ceratodon monodon</name>
    <dbReference type="NCBI Taxonomy" id="40151"/>
    <lineage>
        <taxon>Eukaryota</taxon>
        <taxon>Metazoa</taxon>
        <taxon>Chordata</taxon>
        <taxon>Craniata</taxon>
        <taxon>Vertebrata</taxon>
        <taxon>Euteleostomi</taxon>
        <taxon>Mammalia</taxon>
        <taxon>Eutheria</taxon>
        <taxon>Laurasiatheria</taxon>
        <taxon>Artiodactyla</taxon>
        <taxon>Whippomorpha</taxon>
        <taxon>Cetacea</taxon>
        <taxon>Odontoceti</taxon>
        <taxon>Monodontidae</taxon>
        <taxon>Monodon</taxon>
    </lineage>
</organism>
<dbReference type="AlphaFoldDB" id="A0A8C6B006"/>
<keyword evidence="2" id="KW-0175">Coiled coil</keyword>
<dbReference type="Ensembl" id="ENSMMNT00015009767.1">
    <property type="protein sequence ID" value="ENSMMNP00015008935.1"/>
    <property type="gene ID" value="ENSMMNG00015006649.1"/>
</dbReference>
<evidence type="ECO:0000313" key="6">
    <source>
        <dbReference type="Ensembl" id="ENSMMNP00015008935.1"/>
    </source>
</evidence>